<reference evidence="1" key="1">
    <citation type="submission" date="2021-03" db="EMBL/GenBank/DDBJ databases">
        <title>Draft genome sequence of rust myrtle Austropuccinia psidii MF-1, a brazilian biotype.</title>
        <authorList>
            <person name="Quecine M.C."/>
            <person name="Pachon D.M.R."/>
            <person name="Bonatelli M.L."/>
            <person name="Correr F.H."/>
            <person name="Franceschini L.M."/>
            <person name="Leite T.F."/>
            <person name="Margarido G.R.A."/>
            <person name="Almeida C.A."/>
            <person name="Ferrarezi J.A."/>
            <person name="Labate C.A."/>
        </authorList>
    </citation>
    <scope>NUCLEOTIDE SEQUENCE</scope>
    <source>
        <strain evidence="1">MF-1</strain>
    </source>
</reference>
<name>A0A9Q3PI08_9BASI</name>
<sequence>TLKSAITIVIPGLEPSKHVRMSGSFTLLATVKTTLVGIKTSSSIESQTEVSPATVVTSEGTGVPALAQYNQPVYHQSYPSLLAIMQQMTQIMANLQEAFSFDDSRPPAFNIQSMKAPACFYGTQPFKSEVSFSPARYCFRNGKANSCGDMKQFLYAISFLIGRAAKWMEPHISNVTN</sequence>
<proteinExistence type="predicted"/>
<gene>
    <name evidence="1" type="ORF">O181_100706</name>
</gene>
<evidence type="ECO:0008006" key="3">
    <source>
        <dbReference type="Google" id="ProtNLM"/>
    </source>
</evidence>
<organism evidence="1 2">
    <name type="scientific">Austropuccinia psidii MF-1</name>
    <dbReference type="NCBI Taxonomy" id="1389203"/>
    <lineage>
        <taxon>Eukaryota</taxon>
        <taxon>Fungi</taxon>
        <taxon>Dikarya</taxon>
        <taxon>Basidiomycota</taxon>
        <taxon>Pucciniomycotina</taxon>
        <taxon>Pucciniomycetes</taxon>
        <taxon>Pucciniales</taxon>
        <taxon>Sphaerophragmiaceae</taxon>
        <taxon>Austropuccinia</taxon>
    </lineage>
</organism>
<comment type="caution">
    <text evidence="1">The sequence shown here is derived from an EMBL/GenBank/DDBJ whole genome shotgun (WGS) entry which is preliminary data.</text>
</comment>
<dbReference type="AlphaFoldDB" id="A0A9Q3PI08"/>
<feature type="non-terminal residue" evidence="1">
    <location>
        <position position="1"/>
    </location>
</feature>
<dbReference type="EMBL" id="AVOT02070365">
    <property type="protein sequence ID" value="MBW0560991.1"/>
    <property type="molecule type" value="Genomic_DNA"/>
</dbReference>
<evidence type="ECO:0000313" key="1">
    <source>
        <dbReference type="EMBL" id="MBW0560991.1"/>
    </source>
</evidence>
<evidence type="ECO:0000313" key="2">
    <source>
        <dbReference type="Proteomes" id="UP000765509"/>
    </source>
</evidence>
<dbReference type="Proteomes" id="UP000765509">
    <property type="component" value="Unassembled WGS sequence"/>
</dbReference>
<keyword evidence="2" id="KW-1185">Reference proteome</keyword>
<protein>
    <recommendedName>
        <fullName evidence="3">DUF4939 domain-containing protein</fullName>
    </recommendedName>
</protein>
<accession>A0A9Q3PI08</accession>